<accession>X1ENC7</accession>
<protein>
    <recommendedName>
        <fullName evidence="1">Nucleotide modification associated domain-containing protein</fullName>
    </recommendedName>
</protein>
<proteinExistence type="predicted"/>
<gene>
    <name evidence="2" type="ORF">S03H2_15535</name>
</gene>
<evidence type="ECO:0000259" key="1">
    <source>
        <dbReference type="Pfam" id="PF18753"/>
    </source>
</evidence>
<dbReference type="EMBL" id="BARU01007906">
    <property type="protein sequence ID" value="GAH34052.1"/>
    <property type="molecule type" value="Genomic_DNA"/>
</dbReference>
<dbReference type="InterPro" id="IPR041180">
    <property type="entry name" value="Nmad2"/>
</dbReference>
<reference evidence="2" key="1">
    <citation type="journal article" date="2014" name="Front. Microbiol.">
        <title>High frequency of phylogenetically diverse reductive dehalogenase-homologous genes in deep subseafloor sedimentary metagenomes.</title>
        <authorList>
            <person name="Kawai M."/>
            <person name="Futagami T."/>
            <person name="Toyoda A."/>
            <person name="Takaki Y."/>
            <person name="Nishi S."/>
            <person name="Hori S."/>
            <person name="Arai W."/>
            <person name="Tsubouchi T."/>
            <person name="Morono Y."/>
            <person name="Uchiyama I."/>
            <person name="Ito T."/>
            <person name="Fujiyama A."/>
            <person name="Inagaki F."/>
            <person name="Takami H."/>
        </authorList>
    </citation>
    <scope>NUCLEOTIDE SEQUENCE</scope>
    <source>
        <strain evidence="2">Expedition CK06-06</strain>
    </source>
</reference>
<feature type="domain" description="Nucleotide modification associated" evidence="1">
    <location>
        <begin position="4"/>
        <end position="80"/>
    </location>
</feature>
<sequence>MANYVYRMDHDTGFAPKIKDGVCTLSGCKSQAKNGRRNIEELAEKGSWVIGIGGNNTAKPNMLIYAMEVEENILYSKFKKRDPRHYSPSEEPKSENHVLVSKKFYYFKDNALELSDTLRGIIIRGPWFKYVSDEDIDKLKKFLSERYKHYGVFGEPNNPRASKKCGKC</sequence>
<name>X1ENC7_9ZZZZ</name>
<dbReference type="AlphaFoldDB" id="X1ENC7"/>
<comment type="caution">
    <text evidence="2">The sequence shown here is derived from an EMBL/GenBank/DDBJ whole genome shotgun (WGS) entry which is preliminary data.</text>
</comment>
<feature type="domain" description="Nucleotide modification associated" evidence="1">
    <location>
        <begin position="91"/>
        <end position="158"/>
    </location>
</feature>
<organism evidence="2">
    <name type="scientific">marine sediment metagenome</name>
    <dbReference type="NCBI Taxonomy" id="412755"/>
    <lineage>
        <taxon>unclassified sequences</taxon>
        <taxon>metagenomes</taxon>
        <taxon>ecological metagenomes</taxon>
    </lineage>
</organism>
<dbReference type="Pfam" id="PF18753">
    <property type="entry name" value="Nmad2"/>
    <property type="match status" value="2"/>
</dbReference>
<evidence type="ECO:0000313" key="2">
    <source>
        <dbReference type="EMBL" id="GAH34052.1"/>
    </source>
</evidence>